<feature type="transmembrane region" description="Helical" evidence="5">
    <location>
        <begin position="111"/>
        <end position="129"/>
    </location>
</feature>
<dbReference type="InterPro" id="IPR002781">
    <property type="entry name" value="TM_pro_TauE-like"/>
</dbReference>
<keyword evidence="5" id="KW-1003">Cell membrane</keyword>
<sequence>MLDSLMADLPAHLAEIAPFIAIGFAAQIVDGALGMAFGVITQTLLVSVVGVAPAAASASVHLVELFTTGTSGLSHIWHRNVNWGLFWRLVPTGIVGGVTGAYLLSSIDASVAKPFVMIYLAGIGVYLLFRAIRMRKPSFEDPRFTAPLALAGGFLDAAGGGGWGPVVTSNLLVQGGEPAKTIGTVNTAEFLLTASISTAFIAAIGLSAFTSATVGLIIGGVVAAPFGALFAKRMKPRVLLTAVSIVLIATSAFSVWKAWPIF</sequence>
<gene>
    <name evidence="6" type="ORF">V474_17780</name>
</gene>
<feature type="transmembrane region" description="Helical" evidence="5">
    <location>
        <begin position="214"/>
        <end position="231"/>
    </location>
</feature>
<dbReference type="InterPro" id="IPR051598">
    <property type="entry name" value="TSUP/Inactive_protease-like"/>
</dbReference>
<dbReference type="Pfam" id="PF01925">
    <property type="entry name" value="TauE"/>
    <property type="match status" value="1"/>
</dbReference>
<keyword evidence="2 5" id="KW-0812">Transmembrane</keyword>
<name>A0A0J7XSS9_9SPHN</name>
<evidence type="ECO:0000313" key="6">
    <source>
        <dbReference type="EMBL" id="KMS54921.1"/>
    </source>
</evidence>
<protein>
    <recommendedName>
        <fullName evidence="5">Probable membrane transporter protein</fullName>
    </recommendedName>
</protein>
<evidence type="ECO:0000256" key="1">
    <source>
        <dbReference type="ARBA" id="ARBA00004141"/>
    </source>
</evidence>
<dbReference type="Proteomes" id="UP000052268">
    <property type="component" value="Unassembled WGS sequence"/>
</dbReference>
<keyword evidence="4 5" id="KW-0472">Membrane</keyword>
<feature type="transmembrane region" description="Helical" evidence="5">
    <location>
        <begin position="12"/>
        <end position="29"/>
    </location>
</feature>
<proteinExistence type="inferred from homology"/>
<dbReference type="PATRIC" id="fig|1114963.3.peg.2393"/>
<evidence type="ECO:0000313" key="7">
    <source>
        <dbReference type="Proteomes" id="UP000052268"/>
    </source>
</evidence>
<accession>A0A0J7XSS9</accession>
<dbReference type="AlphaFoldDB" id="A0A0J7XSS9"/>
<dbReference type="OrthoDB" id="45564at2"/>
<organism evidence="6 7">
    <name type="scientific">Novosphingobium barchaimii LL02</name>
    <dbReference type="NCBI Taxonomy" id="1114963"/>
    <lineage>
        <taxon>Bacteria</taxon>
        <taxon>Pseudomonadati</taxon>
        <taxon>Pseudomonadota</taxon>
        <taxon>Alphaproteobacteria</taxon>
        <taxon>Sphingomonadales</taxon>
        <taxon>Sphingomonadaceae</taxon>
        <taxon>Novosphingobium</taxon>
    </lineage>
</organism>
<feature type="transmembrane region" description="Helical" evidence="5">
    <location>
        <begin position="85"/>
        <end position="105"/>
    </location>
</feature>
<evidence type="ECO:0000256" key="2">
    <source>
        <dbReference type="ARBA" id="ARBA00022692"/>
    </source>
</evidence>
<feature type="transmembrane region" description="Helical" evidence="5">
    <location>
        <begin position="190"/>
        <end position="208"/>
    </location>
</feature>
<dbReference type="EMBL" id="JACU01000005">
    <property type="protein sequence ID" value="KMS54921.1"/>
    <property type="molecule type" value="Genomic_DNA"/>
</dbReference>
<feature type="transmembrane region" description="Helical" evidence="5">
    <location>
        <begin position="35"/>
        <end position="56"/>
    </location>
</feature>
<evidence type="ECO:0000256" key="4">
    <source>
        <dbReference type="ARBA" id="ARBA00023136"/>
    </source>
</evidence>
<evidence type="ECO:0000256" key="5">
    <source>
        <dbReference type="RuleBase" id="RU363041"/>
    </source>
</evidence>
<dbReference type="RefSeq" id="WP_059151626.1">
    <property type="nucleotide sequence ID" value="NZ_KQ130454.1"/>
</dbReference>
<keyword evidence="7" id="KW-1185">Reference proteome</keyword>
<comment type="similarity">
    <text evidence="5">Belongs to the 4-toluene sulfonate uptake permease (TSUP) (TC 2.A.102) family.</text>
</comment>
<reference evidence="6 7" key="1">
    <citation type="journal article" date="2015" name="G3 (Bethesda)">
        <title>Insights into Ongoing Evolution of the Hexachlorocyclohexane Catabolic Pathway from Comparative Genomics of Ten Sphingomonadaceae Strains.</title>
        <authorList>
            <person name="Pearce S.L."/>
            <person name="Oakeshott J.G."/>
            <person name="Pandey G."/>
        </authorList>
    </citation>
    <scope>NUCLEOTIDE SEQUENCE [LARGE SCALE GENOMIC DNA]</scope>
    <source>
        <strain evidence="6 7">LL02</strain>
    </source>
</reference>
<evidence type="ECO:0000256" key="3">
    <source>
        <dbReference type="ARBA" id="ARBA00022989"/>
    </source>
</evidence>
<feature type="transmembrane region" description="Helical" evidence="5">
    <location>
        <begin position="238"/>
        <end position="259"/>
    </location>
</feature>
<keyword evidence="3 5" id="KW-1133">Transmembrane helix</keyword>
<dbReference type="GO" id="GO:0005886">
    <property type="term" value="C:plasma membrane"/>
    <property type="evidence" value="ECO:0007669"/>
    <property type="project" value="UniProtKB-SubCell"/>
</dbReference>
<dbReference type="PANTHER" id="PTHR43701:SF12">
    <property type="entry name" value="MEMBRANE TRANSPORTER PROTEIN YTNM-RELATED"/>
    <property type="match status" value="1"/>
</dbReference>
<comment type="caution">
    <text evidence="6">The sequence shown here is derived from an EMBL/GenBank/DDBJ whole genome shotgun (WGS) entry which is preliminary data.</text>
</comment>
<dbReference type="PANTHER" id="PTHR43701">
    <property type="entry name" value="MEMBRANE TRANSPORTER PROTEIN MJ0441-RELATED"/>
    <property type="match status" value="1"/>
</dbReference>
<comment type="subcellular location">
    <subcellularLocation>
        <location evidence="5">Cell membrane</location>
        <topology evidence="5">Multi-pass membrane protein</topology>
    </subcellularLocation>
    <subcellularLocation>
        <location evidence="1">Membrane</location>
        <topology evidence="1">Multi-pass membrane protein</topology>
    </subcellularLocation>
</comment>